<feature type="region of interest" description="Disordered" evidence="1">
    <location>
        <begin position="1"/>
        <end position="23"/>
    </location>
</feature>
<dbReference type="Proteomes" id="UP000315956">
    <property type="component" value="Segment"/>
</dbReference>
<keyword evidence="3" id="KW-1185">Reference proteome</keyword>
<evidence type="ECO:0000256" key="1">
    <source>
        <dbReference type="SAM" id="MobiDB-lite"/>
    </source>
</evidence>
<dbReference type="KEGG" id="vg:80004818"/>
<dbReference type="RefSeq" id="YP_010751155.1">
    <property type="nucleotide sequence ID" value="NC_073366.1"/>
</dbReference>
<evidence type="ECO:0000313" key="2">
    <source>
        <dbReference type="EMBL" id="QDH93112.1"/>
    </source>
</evidence>
<protein>
    <submittedName>
        <fullName evidence="2">Uncharacterized protein</fullName>
    </submittedName>
</protein>
<gene>
    <name evidence="2" type="primary">54</name>
    <name evidence="2" type="ORF">PBI_MARGAERY_55</name>
</gene>
<reference evidence="2 3" key="1">
    <citation type="submission" date="2019-05" db="EMBL/GenBank/DDBJ databases">
        <authorList>
            <person name="Stoner T.H."/>
            <person name="Aull H.G."/>
            <person name="Divens A.M."/>
            <person name="Zack K."/>
            <person name="Garlena R.A."/>
            <person name="Russell D.A."/>
            <person name="Pope W.H."/>
            <person name="Jacobs-Sera D."/>
            <person name="Hatfull G.F."/>
        </authorList>
    </citation>
    <scope>NUCLEOTIDE SEQUENCE [LARGE SCALE GENOMIC DNA]</scope>
</reference>
<accession>A0A514DHM1</accession>
<dbReference type="GeneID" id="80004818"/>
<dbReference type="EMBL" id="MK937606">
    <property type="protein sequence ID" value="QDH93112.1"/>
    <property type="molecule type" value="Genomic_DNA"/>
</dbReference>
<proteinExistence type="predicted"/>
<name>A0A514DHM1_9CAUD</name>
<evidence type="ECO:0000313" key="3">
    <source>
        <dbReference type="Proteomes" id="UP000315956"/>
    </source>
</evidence>
<organism evidence="2 3">
    <name type="scientific">Microbacterium phage Margaery</name>
    <dbReference type="NCBI Taxonomy" id="2591217"/>
    <lineage>
        <taxon>Viruses</taxon>
        <taxon>Duplodnaviria</taxon>
        <taxon>Heunggongvirae</taxon>
        <taxon>Uroviricota</taxon>
        <taxon>Caudoviricetes</taxon>
        <taxon>Hodgkinviridae</taxon>
        <taxon>Margaeryvirus</taxon>
        <taxon>Margaeryvirus margaery</taxon>
    </lineage>
</organism>
<sequence length="122" mass="13377">MEITGAFPPAAESVPRYEATPSPGFPPGITIAVIYEHEGKVTAAGTLPIQPMSDNQGRALLMSLARALGIDSFVTLNHGQRWSDLRGALNAHREHEGVEVEVRTKDGSWADVRDFLPEQYRH</sequence>